<sequence length="349" mass="38730">MNANIFVTGSGGYIGGSIVADFARHKGGLLETATIHAAVRTEEQARSLSTSTLDVTVVQIDLSNPYALAGYMVRNDISIVIHTATSIDAEVTESLITAMRKRRETNGKAACFIHTSGLWSFDENSGWPFGKVKDDDPVYFLEKQCTESHVTWQIDVSVAEQVPAAGLTGMIVMPPTVHGRGSGTWNKLSLQIPALIKAAIQHKQVYKFAKDREVAMIHISDLTAFYALLTEAILQQKDLPTGRDGYYFIVSHTVRWWDILEHLAAAMHARGLVTEPTVKVWPNDEFMEEALGVPANMAHTVWDFSPQVGCVNKDKVGWKPVWNRERFLKSIDQEIDDFLELGMPKSSLL</sequence>
<proteinExistence type="predicted"/>
<accession>A0A9W9LM28</accession>
<feature type="non-terminal residue" evidence="2">
    <location>
        <position position="1"/>
    </location>
</feature>
<dbReference type="GeneID" id="81426546"/>
<reference evidence="2" key="2">
    <citation type="journal article" date="2023" name="IMA Fungus">
        <title>Comparative genomic study of the Penicillium genus elucidates a diverse pangenome and 15 lateral gene transfer events.</title>
        <authorList>
            <person name="Petersen C."/>
            <person name="Sorensen T."/>
            <person name="Nielsen M.R."/>
            <person name="Sondergaard T.E."/>
            <person name="Sorensen J.L."/>
            <person name="Fitzpatrick D.A."/>
            <person name="Frisvad J.C."/>
            <person name="Nielsen K.L."/>
        </authorList>
    </citation>
    <scope>NUCLEOTIDE SEQUENCE</scope>
    <source>
        <strain evidence="2">IBT 26290</strain>
    </source>
</reference>
<gene>
    <name evidence="2" type="ORF">N7482_005245</name>
</gene>
<protein>
    <recommendedName>
        <fullName evidence="1">NAD-dependent epimerase/dehydratase domain-containing protein</fullName>
    </recommendedName>
</protein>
<dbReference type="GO" id="GO:0004029">
    <property type="term" value="F:aldehyde dehydrogenase (NAD+) activity"/>
    <property type="evidence" value="ECO:0007669"/>
    <property type="project" value="TreeGrafter"/>
</dbReference>
<organism evidence="2 3">
    <name type="scientific">Penicillium canariense</name>
    <dbReference type="NCBI Taxonomy" id="189055"/>
    <lineage>
        <taxon>Eukaryota</taxon>
        <taxon>Fungi</taxon>
        <taxon>Dikarya</taxon>
        <taxon>Ascomycota</taxon>
        <taxon>Pezizomycotina</taxon>
        <taxon>Eurotiomycetes</taxon>
        <taxon>Eurotiomycetidae</taxon>
        <taxon>Eurotiales</taxon>
        <taxon>Aspergillaceae</taxon>
        <taxon>Penicillium</taxon>
    </lineage>
</organism>
<dbReference type="EMBL" id="JAPQKN010000003">
    <property type="protein sequence ID" value="KAJ5166464.1"/>
    <property type="molecule type" value="Genomic_DNA"/>
</dbReference>
<dbReference type="Pfam" id="PF01370">
    <property type="entry name" value="Epimerase"/>
    <property type="match status" value="1"/>
</dbReference>
<dbReference type="RefSeq" id="XP_056542925.1">
    <property type="nucleotide sequence ID" value="XM_056687370.1"/>
</dbReference>
<evidence type="ECO:0000259" key="1">
    <source>
        <dbReference type="Pfam" id="PF01370"/>
    </source>
</evidence>
<dbReference type="PANTHER" id="PTHR48079">
    <property type="entry name" value="PROTEIN YEEZ"/>
    <property type="match status" value="1"/>
</dbReference>
<dbReference type="InterPro" id="IPR001509">
    <property type="entry name" value="Epimerase_deHydtase"/>
</dbReference>
<name>A0A9W9LM28_9EURO</name>
<dbReference type="AlphaFoldDB" id="A0A9W9LM28"/>
<dbReference type="GO" id="GO:0005737">
    <property type="term" value="C:cytoplasm"/>
    <property type="evidence" value="ECO:0007669"/>
    <property type="project" value="TreeGrafter"/>
</dbReference>
<dbReference type="InterPro" id="IPR036291">
    <property type="entry name" value="NAD(P)-bd_dom_sf"/>
</dbReference>
<evidence type="ECO:0000313" key="3">
    <source>
        <dbReference type="Proteomes" id="UP001149163"/>
    </source>
</evidence>
<dbReference type="Gene3D" id="3.40.50.720">
    <property type="entry name" value="NAD(P)-binding Rossmann-like Domain"/>
    <property type="match status" value="1"/>
</dbReference>
<dbReference type="InterPro" id="IPR051783">
    <property type="entry name" value="NAD(P)-dependent_oxidoreduct"/>
</dbReference>
<reference evidence="2" key="1">
    <citation type="submission" date="2022-11" db="EMBL/GenBank/DDBJ databases">
        <authorList>
            <person name="Petersen C."/>
        </authorList>
    </citation>
    <scope>NUCLEOTIDE SEQUENCE</scope>
    <source>
        <strain evidence="2">IBT 26290</strain>
    </source>
</reference>
<comment type="caution">
    <text evidence="2">The sequence shown here is derived from an EMBL/GenBank/DDBJ whole genome shotgun (WGS) entry which is preliminary data.</text>
</comment>
<dbReference type="OrthoDB" id="10262413at2759"/>
<dbReference type="PANTHER" id="PTHR48079:SF6">
    <property type="entry name" value="NAD(P)-BINDING DOMAIN-CONTAINING PROTEIN-RELATED"/>
    <property type="match status" value="1"/>
</dbReference>
<evidence type="ECO:0000313" key="2">
    <source>
        <dbReference type="EMBL" id="KAJ5166464.1"/>
    </source>
</evidence>
<dbReference type="Proteomes" id="UP001149163">
    <property type="component" value="Unassembled WGS sequence"/>
</dbReference>
<dbReference type="SUPFAM" id="SSF51735">
    <property type="entry name" value="NAD(P)-binding Rossmann-fold domains"/>
    <property type="match status" value="1"/>
</dbReference>
<feature type="domain" description="NAD-dependent epimerase/dehydratase" evidence="1">
    <location>
        <begin position="5"/>
        <end position="87"/>
    </location>
</feature>
<keyword evidence="3" id="KW-1185">Reference proteome</keyword>